<dbReference type="Pfam" id="PF14938">
    <property type="entry name" value="SNAP"/>
    <property type="match status" value="1"/>
</dbReference>
<dbReference type="InterPro" id="IPR011990">
    <property type="entry name" value="TPR-like_helical_dom_sf"/>
</dbReference>
<keyword evidence="4 7" id="KW-0931">ER-Golgi transport</keyword>
<dbReference type="Proteomes" id="UP001489004">
    <property type="component" value="Unassembled WGS sequence"/>
</dbReference>
<evidence type="ECO:0000313" key="9">
    <source>
        <dbReference type="Proteomes" id="UP001489004"/>
    </source>
</evidence>
<evidence type="ECO:0000256" key="1">
    <source>
        <dbReference type="ARBA" id="ARBA00004170"/>
    </source>
</evidence>
<proteinExistence type="inferred from homology"/>
<evidence type="ECO:0008006" key="10">
    <source>
        <dbReference type="Google" id="ProtNLM"/>
    </source>
</evidence>
<dbReference type="GO" id="GO:0031201">
    <property type="term" value="C:SNARE complex"/>
    <property type="evidence" value="ECO:0007669"/>
    <property type="project" value="TreeGrafter"/>
</dbReference>
<dbReference type="Gene3D" id="1.25.40.10">
    <property type="entry name" value="Tetratricopeptide repeat domain"/>
    <property type="match status" value="1"/>
</dbReference>
<keyword evidence="9" id="KW-1185">Reference proteome</keyword>
<dbReference type="PRINTS" id="PR00448">
    <property type="entry name" value="NSFATTACHMNT"/>
</dbReference>
<dbReference type="GO" id="GO:0005774">
    <property type="term" value="C:vacuolar membrane"/>
    <property type="evidence" value="ECO:0007669"/>
    <property type="project" value="TreeGrafter"/>
</dbReference>
<evidence type="ECO:0000256" key="5">
    <source>
        <dbReference type="ARBA" id="ARBA00022927"/>
    </source>
</evidence>
<organism evidence="8 9">
    <name type="scientific">[Myrmecia] bisecta</name>
    <dbReference type="NCBI Taxonomy" id="41462"/>
    <lineage>
        <taxon>Eukaryota</taxon>
        <taxon>Viridiplantae</taxon>
        <taxon>Chlorophyta</taxon>
        <taxon>core chlorophytes</taxon>
        <taxon>Trebouxiophyceae</taxon>
        <taxon>Trebouxiales</taxon>
        <taxon>Trebouxiaceae</taxon>
        <taxon>Myrmecia</taxon>
    </lineage>
</organism>
<dbReference type="PANTHER" id="PTHR13768">
    <property type="entry name" value="SOLUBLE NSF ATTACHMENT PROTEIN SNAP"/>
    <property type="match status" value="1"/>
</dbReference>
<comment type="similarity">
    <text evidence="2 7">Belongs to the SNAP family.</text>
</comment>
<dbReference type="EMBL" id="JALJOR010000017">
    <property type="protein sequence ID" value="KAK9804908.1"/>
    <property type="molecule type" value="Genomic_DNA"/>
</dbReference>
<keyword evidence="5 7" id="KW-0653">Protein transport</keyword>
<evidence type="ECO:0000256" key="3">
    <source>
        <dbReference type="ARBA" id="ARBA00022448"/>
    </source>
</evidence>
<evidence type="ECO:0000313" key="8">
    <source>
        <dbReference type="EMBL" id="KAK9804908.1"/>
    </source>
</evidence>
<evidence type="ECO:0000256" key="4">
    <source>
        <dbReference type="ARBA" id="ARBA00022892"/>
    </source>
</evidence>
<dbReference type="GO" id="GO:0005483">
    <property type="term" value="F:soluble NSF attachment protein activity"/>
    <property type="evidence" value="ECO:0007669"/>
    <property type="project" value="TreeGrafter"/>
</dbReference>
<dbReference type="PANTHER" id="PTHR13768:SF8">
    <property type="entry name" value="ALPHA-SOLUBLE NSF ATTACHMENT PROTEIN"/>
    <property type="match status" value="1"/>
</dbReference>
<dbReference type="AlphaFoldDB" id="A0AAW1PA27"/>
<protein>
    <recommendedName>
        <fullName evidence="10">Alpha-soluble NSF attachment protein</fullName>
    </recommendedName>
</protein>
<evidence type="ECO:0000256" key="7">
    <source>
        <dbReference type="RuleBase" id="RU367013"/>
    </source>
</evidence>
<dbReference type="InterPro" id="IPR000744">
    <property type="entry name" value="NSF_attach"/>
</dbReference>
<sequence length="289" mass="32419">MGDYEAKAREAVKKADKKLSGFGFFGNKYEDAAELLERAGNQFKLAKAWMEGGQTFEKLAQVHLKLESKHEAASTYVEAAKCYQKCSKSDALRALHKAIDYYTEIGRLGMAAKQLRDVAETQEKQGMKEEAVEFYLQAANLFQTEDSTAEANKCRLKVAQFAAELERYPQAIEIYEDIARTSVENNLLKFSAKGYLLCAGICQLATLNDIAISTALERYQDIDIAFQGSREEKLLRELAEAVEAADVQKFTDAIAEFDSMTRLDPWKTTILLRVKKGMAAKEDAEEDLT</sequence>
<dbReference type="CDD" id="cd15832">
    <property type="entry name" value="SNAP"/>
    <property type="match status" value="1"/>
</dbReference>
<dbReference type="GO" id="GO:0006886">
    <property type="term" value="P:intracellular protein transport"/>
    <property type="evidence" value="ECO:0007669"/>
    <property type="project" value="UniProtKB-UniRule"/>
</dbReference>
<dbReference type="GO" id="GO:0019905">
    <property type="term" value="F:syntaxin binding"/>
    <property type="evidence" value="ECO:0007669"/>
    <property type="project" value="TreeGrafter"/>
</dbReference>
<keyword evidence="3 7" id="KW-0813">Transport</keyword>
<evidence type="ECO:0000256" key="2">
    <source>
        <dbReference type="ARBA" id="ARBA00010050"/>
    </source>
</evidence>
<comment type="function">
    <text evidence="7">Required for vesicular transport between the endoplasmic reticulum and the Golgi apparatus.</text>
</comment>
<evidence type="ECO:0000256" key="6">
    <source>
        <dbReference type="ARBA" id="ARBA00023136"/>
    </source>
</evidence>
<dbReference type="GO" id="GO:0035494">
    <property type="term" value="P:SNARE complex disassembly"/>
    <property type="evidence" value="ECO:0007669"/>
    <property type="project" value="TreeGrafter"/>
</dbReference>
<dbReference type="FunFam" id="1.25.40.10:FF:000049">
    <property type="entry name" value="Alpha-soluble NSF attachment protein-like"/>
    <property type="match status" value="1"/>
</dbReference>
<accession>A0AAW1PA27</accession>
<comment type="subcellular location">
    <subcellularLocation>
        <location evidence="1 7">Membrane</location>
        <topology evidence="1 7">Peripheral membrane protein</topology>
    </subcellularLocation>
</comment>
<gene>
    <name evidence="8" type="ORF">WJX72_011368</name>
</gene>
<dbReference type="SUPFAM" id="SSF48452">
    <property type="entry name" value="TPR-like"/>
    <property type="match status" value="1"/>
</dbReference>
<keyword evidence="6 7" id="KW-0472">Membrane</keyword>
<comment type="caution">
    <text evidence="8">The sequence shown here is derived from an EMBL/GenBank/DDBJ whole genome shotgun (WGS) entry which is preliminary data.</text>
</comment>
<reference evidence="8 9" key="1">
    <citation type="journal article" date="2024" name="Nat. Commun.">
        <title>Phylogenomics reveals the evolutionary origins of lichenization in chlorophyte algae.</title>
        <authorList>
            <person name="Puginier C."/>
            <person name="Libourel C."/>
            <person name="Otte J."/>
            <person name="Skaloud P."/>
            <person name="Haon M."/>
            <person name="Grisel S."/>
            <person name="Petersen M."/>
            <person name="Berrin J.G."/>
            <person name="Delaux P.M."/>
            <person name="Dal Grande F."/>
            <person name="Keller J."/>
        </authorList>
    </citation>
    <scope>NUCLEOTIDE SEQUENCE [LARGE SCALE GENOMIC DNA]</scope>
    <source>
        <strain evidence="8 9">SAG 2043</strain>
    </source>
</reference>
<name>A0AAW1PA27_9CHLO</name>